<dbReference type="STRING" id="349521.HCH_06829"/>
<keyword evidence="5" id="KW-1278">Translocase</keyword>
<dbReference type="PROSITE" id="PS50893">
    <property type="entry name" value="ABC_TRANSPORTER_2"/>
    <property type="match status" value="1"/>
</dbReference>
<dbReference type="GO" id="GO:0016887">
    <property type="term" value="F:ATP hydrolysis activity"/>
    <property type="evidence" value="ECO:0007669"/>
    <property type="project" value="InterPro"/>
</dbReference>
<evidence type="ECO:0000256" key="3">
    <source>
        <dbReference type="ARBA" id="ARBA00022741"/>
    </source>
</evidence>
<evidence type="ECO:0000256" key="1">
    <source>
        <dbReference type="ARBA" id="ARBA00005417"/>
    </source>
</evidence>
<evidence type="ECO:0000259" key="7">
    <source>
        <dbReference type="PROSITE" id="PS50893"/>
    </source>
</evidence>
<evidence type="ECO:0000256" key="6">
    <source>
        <dbReference type="ARBA" id="ARBA00037066"/>
    </source>
</evidence>
<dbReference type="InterPro" id="IPR017871">
    <property type="entry name" value="ABC_transporter-like_CS"/>
</dbReference>
<dbReference type="HOGENOM" id="CLU_000604_1_11_6"/>
<feature type="domain" description="ABC transporter" evidence="7">
    <location>
        <begin position="7"/>
        <end position="243"/>
    </location>
</feature>
<reference evidence="8 9" key="1">
    <citation type="journal article" date="2005" name="Nucleic Acids Res.">
        <title>Genomic blueprint of Hahella chejuensis, a marine microbe producing an algicidal agent.</title>
        <authorList>
            <person name="Jeong H."/>
            <person name="Yim J.H."/>
            <person name="Lee C."/>
            <person name="Choi S.-H."/>
            <person name="Park Y.K."/>
            <person name="Yoon S.H."/>
            <person name="Hur C.-G."/>
            <person name="Kang H.-Y."/>
            <person name="Kim D."/>
            <person name="Lee H.H."/>
            <person name="Park K.H."/>
            <person name="Park S.-H."/>
            <person name="Park H.-S."/>
            <person name="Lee H.K."/>
            <person name="Oh T.K."/>
            <person name="Kim J.F."/>
        </authorList>
    </citation>
    <scope>NUCLEOTIDE SEQUENCE [LARGE SCALE GENOMIC DNA]</scope>
    <source>
        <strain evidence="8 9">KCTC 2396</strain>
    </source>
</reference>
<dbReference type="KEGG" id="hch:HCH_06829"/>
<dbReference type="SUPFAM" id="SSF52540">
    <property type="entry name" value="P-loop containing nucleoside triphosphate hydrolases"/>
    <property type="match status" value="1"/>
</dbReference>
<dbReference type="Pfam" id="PF00005">
    <property type="entry name" value="ABC_tran"/>
    <property type="match status" value="1"/>
</dbReference>
<dbReference type="PANTHER" id="PTHR42794">
    <property type="entry name" value="HEMIN IMPORT ATP-BINDING PROTEIN HMUV"/>
    <property type="match status" value="1"/>
</dbReference>
<dbReference type="Gene3D" id="3.40.50.300">
    <property type="entry name" value="P-loop containing nucleotide triphosphate hydrolases"/>
    <property type="match status" value="1"/>
</dbReference>
<evidence type="ECO:0000256" key="5">
    <source>
        <dbReference type="ARBA" id="ARBA00022967"/>
    </source>
</evidence>
<comment type="similarity">
    <text evidence="1">Belongs to the ABC transporter superfamily.</text>
</comment>
<sequence>MSDALSLELSGLQVGYPGAPVLSDVSFRLPSGQLTAILGSNGAGKSTLLKTIVGLIPKLSGAMRLQGQDLCEMAPKQRAQHISYLDQDTDCHWPLTVETLVSLGRFPAQTQRSKLSADDQALIQNAMRQADVTHLAQRTVTRLSGGERARVMLARALAVDAPVLMADEPVAGLDPQHQIQVMSHLQNWARQGRIGVVVLHDLTLALRFCGRAMLAMPDGTVVAGGANEVLSDERIQQAFGVSVVRGRHEEQPYLLPWSLK</sequence>
<protein>
    <submittedName>
        <fullName evidence="8">ABC-type cobalamin/Fe3+-siderophores transport system, ATPase components</fullName>
    </submittedName>
</protein>
<dbReference type="PANTHER" id="PTHR42794:SF1">
    <property type="entry name" value="HEMIN IMPORT ATP-BINDING PROTEIN HMUV"/>
    <property type="match status" value="1"/>
</dbReference>
<keyword evidence="3" id="KW-0547">Nucleotide-binding</keyword>
<dbReference type="CDD" id="cd03214">
    <property type="entry name" value="ABC_Iron-Siderophores_B12_Hemin"/>
    <property type="match status" value="1"/>
</dbReference>
<comment type="function">
    <text evidence="6">Part of the ABC transporter complex HmuTUV involved in hemin import. Responsible for energy coupling to the transport system.</text>
</comment>
<gene>
    <name evidence="8" type="ordered locus">HCH_06829</name>
</gene>
<evidence type="ECO:0000256" key="2">
    <source>
        <dbReference type="ARBA" id="ARBA00022448"/>
    </source>
</evidence>
<dbReference type="InterPro" id="IPR027417">
    <property type="entry name" value="P-loop_NTPase"/>
</dbReference>
<dbReference type="SMART" id="SM00382">
    <property type="entry name" value="AAA"/>
    <property type="match status" value="1"/>
</dbReference>
<organism evidence="8 9">
    <name type="scientific">Hahella chejuensis (strain KCTC 2396)</name>
    <dbReference type="NCBI Taxonomy" id="349521"/>
    <lineage>
        <taxon>Bacteria</taxon>
        <taxon>Pseudomonadati</taxon>
        <taxon>Pseudomonadota</taxon>
        <taxon>Gammaproteobacteria</taxon>
        <taxon>Oceanospirillales</taxon>
        <taxon>Hahellaceae</taxon>
        <taxon>Hahella</taxon>
    </lineage>
</organism>
<evidence type="ECO:0000256" key="4">
    <source>
        <dbReference type="ARBA" id="ARBA00022840"/>
    </source>
</evidence>
<keyword evidence="2" id="KW-0813">Transport</keyword>
<keyword evidence="9" id="KW-1185">Reference proteome</keyword>
<dbReference type="InterPro" id="IPR003593">
    <property type="entry name" value="AAA+_ATPase"/>
</dbReference>
<dbReference type="RefSeq" id="WP_011400501.1">
    <property type="nucleotide sequence ID" value="NC_007645.1"/>
</dbReference>
<proteinExistence type="inferred from homology"/>
<dbReference type="FunFam" id="3.40.50.300:FF:000134">
    <property type="entry name" value="Iron-enterobactin ABC transporter ATP-binding protein"/>
    <property type="match status" value="1"/>
</dbReference>
<dbReference type="PROSITE" id="PS00211">
    <property type="entry name" value="ABC_TRANSPORTER_1"/>
    <property type="match status" value="1"/>
</dbReference>
<dbReference type="OrthoDB" id="6461291at2"/>
<evidence type="ECO:0000313" key="8">
    <source>
        <dbReference type="EMBL" id="ABC33451.1"/>
    </source>
</evidence>
<dbReference type="GO" id="GO:0005524">
    <property type="term" value="F:ATP binding"/>
    <property type="evidence" value="ECO:0007669"/>
    <property type="project" value="UniProtKB-KW"/>
</dbReference>
<dbReference type="AlphaFoldDB" id="Q2S7C3"/>
<dbReference type="EMBL" id="CP000155">
    <property type="protein sequence ID" value="ABC33451.1"/>
    <property type="molecule type" value="Genomic_DNA"/>
</dbReference>
<name>Q2S7C3_HAHCH</name>
<evidence type="ECO:0000313" key="9">
    <source>
        <dbReference type="Proteomes" id="UP000000238"/>
    </source>
</evidence>
<accession>Q2S7C3</accession>
<dbReference type="eggNOG" id="COG1120">
    <property type="taxonomic scope" value="Bacteria"/>
</dbReference>
<dbReference type="InterPro" id="IPR003439">
    <property type="entry name" value="ABC_transporter-like_ATP-bd"/>
</dbReference>
<keyword evidence="4" id="KW-0067">ATP-binding</keyword>
<dbReference type="Proteomes" id="UP000000238">
    <property type="component" value="Chromosome"/>
</dbReference>